<reference evidence="1" key="2">
    <citation type="journal article" date="2006" name="PLoS Pathog.">
        <title>New perspectives on host-parasite interplay by comparative transcriptomic and proteomic analyses of Schistosoma japonicum.</title>
        <authorList>
            <person name="Liu F."/>
            <person name="Lu J."/>
            <person name="Hu W."/>
            <person name="Wang S.Y."/>
            <person name="Cui S.J."/>
            <person name="Chi M."/>
            <person name="Yan Q."/>
            <person name="Wang X.R."/>
            <person name="Song H.D."/>
            <person name="Xu X.N."/>
            <person name="Wang J.J."/>
            <person name="Zhang X.L."/>
            <person name="Zhang X."/>
            <person name="Wang Z.Q."/>
            <person name="Xue C.L."/>
            <person name="Brindley P.J."/>
            <person name="McManus D.P."/>
            <person name="Yang P.Y."/>
            <person name="Feng Z."/>
            <person name="Chen Z."/>
            <person name="Han Z.G."/>
        </authorList>
    </citation>
    <scope>NUCLEOTIDE SEQUENCE</scope>
</reference>
<dbReference type="EMBL" id="AY814842">
    <property type="protein sequence ID" value="AAW26574.1"/>
    <property type="molecule type" value="mRNA"/>
</dbReference>
<evidence type="ECO:0000313" key="1">
    <source>
        <dbReference type="EMBL" id="AAW26574.1"/>
    </source>
</evidence>
<sequence length="163" mass="18110">MKKYSHVVDSQNSKEFQYSLSVNSSKSDSSTPTFHECFSSVEQLSGPVSKLNEIIQELINYKNDAEFAALTASDLAKRLHSNISTDEILQTMSYIHKLARYQAARYGLVSCPELVQVIIQILQTTKDTELQSEAALTLQLLTKSLTGAKLTCEEIGISKVVDM</sequence>
<dbReference type="SUPFAM" id="SSF48371">
    <property type="entry name" value="ARM repeat"/>
    <property type="match status" value="1"/>
</dbReference>
<dbReference type="InterPro" id="IPR011989">
    <property type="entry name" value="ARM-like"/>
</dbReference>
<reference evidence="1" key="1">
    <citation type="submission" date="2004-11" db="EMBL/GenBank/DDBJ databases">
        <title>The full-length cDNA sequences of Schistosoma japonicum genes.</title>
        <authorList>
            <person name="Han Z."/>
        </authorList>
    </citation>
    <scope>NUCLEOTIDE SEQUENCE</scope>
</reference>
<name>Q5DC82_SCHJA</name>
<dbReference type="AlphaFoldDB" id="Q5DC82"/>
<protein>
    <submittedName>
        <fullName evidence="1">SJCHGC04640 protein</fullName>
    </submittedName>
</protein>
<dbReference type="InterPro" id="IPR016024">
    <property type="entry name" value="ARM-type_fold"/>
</dbReference>
<dbReference type="Gene3D" id="1.25.10.10">
    <property type="entry name" value="Leucine-rich Repeat Variant"/>
    <property type="match status" value="1"/>
</dbReference>
<organism evidence="1">
    <name type="scientific">Schistosoma japonicum</name>
    <name type="common">Blood fluke</name>
    <dbReference type="NCBI Taxonomy" id="6182"/>
    <lineage>
        <taxon>Eukaryota</taxon>
        <taxon>Metazoa</taxon>
        <taxon>Spiralia</taxon>
        <taxon>Lophotrochozoa</taxon>
        <taxon>Platyhelminthes</taxon>
        <taxon>Trematoda</taxon>
        <taxon>Digenea</taxon>
        <taxon>Strigeidida</taxon>
        <taxon>Schistosomatoidea</taxon>
        <taxon>Schistosomatidae</taxon>
        <taxon>Schistosoma</taxon>
    </lineage>
</organism>
<proteinExistence type="evidence at transcript level"/>
<accession>Q5DC82</accession>